<dbReference type="GO" id="GO:0019748">
    <property type="term" value="P:secondary metabolic process"/>
    <property type="evidence" value="ECO:0007669"/>
    <property type="project" value="TreeGrafter"/>
</dbReference>
<evidence type="ECO:0000313" key="2">
    <source>
        <dbReference type="EMBL" id="KAI5435848.1"/>
    </source>
</evidence>
<dbReference type="GO" id="GO:0006508">
    <property type="term" value="P:proteolysis"/>
    <property type="evidence" value="ECO:0007669"/>
    <property type="project" value="InterPro"/>
</dbReference>
<dbReference type="PANTHER" id="PTHR11802">
    <property type="entry name" value="SERINE PROTEASE FAMILY S10 SERINE CARBOXYPEPTIDASE"/>
    <property type="match status" value="1"/>
</dbReference>
<dbReference type="PANTHER" id="PTHR11802:SF254">
    <property type="entry name" value="SERINE CARBOXYPEPTIDASE-LIKE 20"/>
    <property type="match status" value="1"/>
</dbReference>
<keyword evidence="3" id="KW-1185">Reference proteome</keyword>
<gene>
    <name evidence="2" type="ORF">KIW84_022324</name>
</gene>
<dbReference type="InterPro" id="IPR029058">
    <property type="entry name" value="AB_hydrolase_fold"/>
</dbReference>
<comment type="caution">
    <text evidence="2">The sequence shown here is derived from an EMBL/GenBank/DDBJ whole genome shotgun (WGS) entry which is preliminary data.</text>
</comment>
<proteinExistence type="inferred from homology"/>
<dbReference type="Proteomes" id="UP001058974">
    <property type="component" value="Chromosome 2"/>
</dbReference>
<dbReference type="Pfam" id="PF00450">
    <property type="entry name" value="Peptidase_S10"/>
    <property type="match status" value="1"/>
</dbReference>
<dbReference type="SUPFAM" id="SSF53474">
    <property type="entry name" value="alpha/beta-Hydrolases"/>
    <property type="match status" value="1"/>
</dbReference>
<evidence type="ECO:0000313" key="3">
    <source>
        <dbReference type="Proteomes" id="UP001058974"/>
    </source>
</evidence>
<sequence length="105" mass="11773">SLITNVPGFNGSLPSKHYGGYVTIDESHGKNLYYYFVQSEGDSSKDPIVLWLNGGPGCSSFDGFVYEHGPFNFDKPVNGSLPKLHLNPYSWSKFPTLYIWTHPLE</sequence>
<keyword evidence="2" id="KW-0378">Hydrolase</keyword>
<dbReference type="EMBL" id="JAMSHJ010000002">
    <property type="protein sequence ID" value="KAI5435848.1"/>
    <property type="molecule type" value="Genomic_DNA"/>
</dbReference>
<dbReference type="GO" id="GO:0004185">
    <property type="term" value="F:serine-type carboxypeptidase activity"/>
    <property type="evidence" value="ECO:0007669"/>
    <property type="project" value="InterPro"/>
</dbReference>
<comment type="similarity">
    <text evidence="1">Belongs to the peptidase S10 family.</text>
</comment>
<dbReference type="GO" id="GO:0016747">
    <property type="term" value="F:acyltransferase activity, transferring groups other than amino-acyl groups"/>
    <property type="evidence" value="ECO:0007669"/>
    <property type="project" value="TreeGrafter"/>
</dbReference>
<keyword evidence="2" id="KW-0645">Protease</keyword>
<dbReference type="AlphaFoldDB" id="A0A9D5B6H5"/>
<protein>
    <submittedName>
        <fullName evidence="2">Variant 2, Serine carboxypeptidase-like 20</fullName>
    </submittedName>
</protein>
<dbReference type="Gramene" id="Psat02G0232400-T2">
    <property type="protein sequence ID" value="KAI5435848.1"/>
    <property type="gene ID" value="KIW84_022324"/>
</dbReference>
<reference evidence="2 3" key="1">
    <citation type="journal article" date="2022" name="Nat. Genet.">
        <title>Improved pea reference genome and pan-genome highlight genomic features and evolutionary characteristics.</title>
        <authorList>
            <person name="Yang T."/>
            <person name="Liu R."/>
            <person name="Luo Y."/>
            <person name="Hu S."/>
            <person name="Wang D."/>
            <person name="Wang C."/>
            <person name="Pandey M.K."/>
            <person name="Ge S."/>
            <person name="Xu Q."/>
            <person name="Li N."/>
            <person name="Li G."/>
            <person name="Huang Y."/>
            <person name="Saxena R.K."/>
            <person name="Ji Y."/>
            <person name="Li M."/>
            <person name="Yan X."/>
            <person name="He Y."/>
            <person name="Liu Y."/>
            <person name="Wang X."/>
            <person name="Xiang C."/>
            <person name="Varshney R.K."/>
            <person name="Ding H."/>
            <person name="Gao S."/>
            <person name="Zong X."/>
        </authorList>
    </citation>
    <scope>NUCLEOTIDE SEQUENCE [LARGE SCALE GENOMIC DNA]</scope>
    <source>
        <strain evidence="2 3">cv. Zhongwan 6</strain>
    </source>
</reference>
<organism evidence="2 3">
    <name type="scientific">Pisum sativum</name>
    <name type="common">Garden pea</name>
    <name type="synonym">Lathyrus oleraceus</name>
    <dbReference type="NCBI Taxonomy" id="3888"/>
    <lineage>
        <taxon>Eukaryota</taxon>
        <taxon>Viridiplantae</taxon>
        <taxon>Streptophyta</taxon>
        <taxon>Embryophyta</taxon>
        <taxon>Tracheophyta</taxon>
        <taxon>Spermatophyta</taxon>
        <taxon>Magnoliopsida</taxon>
        <taxon>eudicotyledons</taxon>
        <taxon>Gunneridae</taxon>
        <taxon>Pentapetalae</taxon>
        <taxon>rosids</taxon>
        <taxon>fabids</taxon>
        <taxon>Fabales</taxon>
        <taxon>Fabaceae</taxon>
        <taxon>Papilionoideae</taxon>
        <taxon>50 kb inversion clade</taxon>
        <taxon>NPAAA clade</taxon>
        <taxon>Hologalegina</taxon>
        <taxon>IRL clade</taxon>
        <taxon>Fabeae</taxon>
        <taxon>Lathyrus</taxon>
    </lineage>
</organism>
<dbReference type="InterPro" id="IPR001563">
    <property type="entry name" value="Peptidase_S10"/>
</dbReference>
<accession>A0A9D5B6H5</accession>
<feature type="non-terminal residue" evidence="2">
    <location>
        <position position="105"/>
    </location>
</feature>
<name>A0A9D5B6H5_PEA</name>
<keyword evidence="2" id="KW-0121">Carboxypeptidase</keyword>
<evidence type="ECO:0000256" key="1">
    <source>
        <dbReference type="ARBA" id="ARBA00009431"/>
    </source>
</evidence>
<dbReference type="Gene3D" id="3.40.50.1820">
    <property type="entry name" value="alpha/beta hydrolase"/>
    <property type="match status" value="1"/>
</dbReference>